<dbReference type="GO" id="GO:0010268">
    <property type="term" value="P:brassinosteroid homeostasis"/>
    <property type="evidence" value="ECO:0007669"/>
    <property type="project" value="TreeGrafter"/>
</dbReference>
<sequence>MIWLVGSSVLAIGVAWLVHLIYKWYNPKCNGVLPPGSMGLPFIGESLQLLEVGYSFDVIPFLRKRIRRYGPIFRTSVAGRPVVVSADPSFNHYIFQQDGKLFDTWYLDVFDKLFDKVGAAYNVAHIHKYIRITTISHFGLNALKDMLLPQIVETMALDFGAKQLISYDPQRSPVNLTDLYASLLRGLMSFPLKIPGTPFHKCMKDRTKAMNFIREVLKQRLASPEKRQGDFLDHAIQDMNANDFLTKEFIVQLFFGLMFVTYDAISTMTALTLKLLDDSRDVLEELTVEHEAILKKREKPGSSITWDEYKSMAFTQHVINEVLRLGNITPGLFRRTLTDIQVNGYTIPAGWPIMIVTSALHLNSEIYNDPLDFNPSRWKDRKSNDMTKNFMPFGEGMKQCAGAEYTKVFMASFLHVLVTKYRWNIIKGGGVCRNPFIGFGKGLHIKVTGKMITIKGISS</sequence>
<dbReference type="GO" id="GO:0020037">
    <property type="term" value="F:heme binding"/>
    <property type="evidence" value="ECO:0007669"/>
    <property type="project" value="InterPro"/>
</dbReference>
<proteinExistence type="inferred from homology"/>
<evidence type="ECO:0000313" key="9">
    <source>
        <dbReference type="EMBL" id="SPD18261.1"/>
    </source>
</evidence>
<gene>
    <name evidence="9" type="ORF">FSB_LOCUS46143</name>
</gene>
<dbReference type="GO" id="GO:0016125">
    <property type="term" value="P:sterol metabolic process"/>
    <property type="evidence" value="ECO:0007669"/>
    <property type="project" value="TreeGrafter"/>
</dbReference>
<dbReference type="EMBL" id="OIVN01004591">
    <property type="protein sequence ID" value="SPD18261.1"/>
    <property type="molecule type" value="Genomic_DNA"/>
</dbReference>
<keyword evidence="8" id="KW-0560">Oxidoreductase</keyword>
<evidence type="ECO:0000256" key="5">
    <source>
        <dbReference type="ARBA" id="ARBA00022989"/>
    </source>
</evidence>
<keyword evidence="8" id="KW-0503">Monooxygenase</keyword>
<evidence type="ECO:0000256" key="6">
    <source>
        <dbReference type="ARBA" id="ARBA00023004"/>
    </source>
</evidence>
<keyword evidence="7 8" id="KW-0349">Heme</keyword>
<evidence type="ECO:0008006" key="10">
    <source>
        <dbReference type="Google" id="ProtNLM"/>
    </source>
</evidence>
<dbReference type="GO" id="GO:0016705">
    <property type="term" value="F:oxidoreductase activity, acting on paired donors, with incorporation or reduction of molecular oxygen"/>
    <property type="evidence" value="ECO:0007669"/>
    <property type="project" value="InterPro"/>
</dbReference>
<keyword evidence="5" id="KW-1133">Transmembrane helix</keyword>
<dbReference type="GO" id="GO:0016020">
    <property type="term" value="C:membrane"/>
    <property type="evidence" value="ECO:0007669"/>
    <property type="project" value="UniProtKB-SubCell"/>
</dbReference>
<evidence type="ECO:0000256" key="1">
    <source>
        <dbReference type="ARBA" id="ARBA00004167"/>
    </source>
</evidence>
<protein>
    <recommendedName>
        <fullName evidence="10">Cytochrome P450</fullName>
    </recommendedName>
</protein>
<keyword evidence="3" id="KW-0812">Transmembrane</keyword>
<keyword evidence="6 7" id="KW-0408">Iron</keyword>
<dbReference type="PANTHER" id="PTHR24286:SF305">
    <property type="entry name" value="CYTOCHROME P450 708A2"/>
    <property type="match status" value="1"/>
</dbReference>
<comment type="cofactor">
    <cofactor evidence="7">
        <name>heme</name>
        <dbReference type="ChEBI" id="CHEBI:30413"/>
    </cofactor>
</comment>
<keyword evidence="4 7" id="KW-0479">Metal-binding</keyword>
<evidence type="ECO:0000256" key="7">
    <source>
        <dbReference type="PIRSR" id="PIRSR602401-1"/>
    </source>
</evidence>
<dbReference type="Pfam" id="PF00067">
    <property type="entry name" value="p450"/>
    <property type="match status" value="1"/>
</dbReference>
<evidence type="ECO:0000256" key="4">
    <source>
        <dbReference type="ARBA" id="ARBA00022723"/>
    </source>
</evidence>
<reference evidence="9" key="1">
    <citation type="submission" date="2018-02" db="EMBL/GenBank/DDBJ databases">
        <authorList>
            <person name="Cohen D.B."/>
            <person name="Kent A.D."/>
        </authorList>
    </citation>
    <scope>NUCLEOTIDE SEQUENCE</scope>
</reference>
<dbReference type="GO" id="GO:0004497">
    <property type="term" value="F:monooxygenase activity"/>
    <property type="evidence" value="ECO:0007669"/>
    <property type="project" value="UniProtKB-KW"/>
</dbReference>
<dbReference type="SUPFAM" id="SSF48264">
    <property type="entry name" value="Cytochrome P450"/>
    <property type="match status" value="1"/>
</dbReference>
<keyword evidence="5" id="KW-0472">Membrane</keyword>
<dbReference type="InterPro" id="IPR017972">
    <property type="entry name" value="Cyt_P450_CS"/>
</dbReference>
<feature type="binding site" description="axial binding residue" evidence="7">
    <location>
        <position position="400"/>
    </location>
    <ligand>
        <name>heme</name>
        <dbReference type="ChEBI" id="CHEBI:30413"/>
    </ligand>
    <ligandPart>
        <name>Fe</name>
        <dbReference type="ChEBI" id="CHEBI:18248"/>
    </ligandPart>
</feature>
<evidence type="ECO:0000256" key="2">
    <source>
        <dbReference type="ARBA" id="ARBA00010617"/>
    </source>
</evidence>
<dbReference type="GO" id="GO:0005506">
    <property type="term" value="F:iron ion binding"/>
    <property type="evidence" value="ECO:0007669"/>
    <property type="project" value="InterPro"/>
</dbReference>
<comment type="subcellular location">
    <subcellularLocation>
        <location evidence="1">Membrane</location>
        <topology evidence="1">Single-pass membrane protein</topology>
    </subcellularLocation>
</comment>
<dbReference type="AlphaFoldDB" id="A0A2N9I369"/>
<dbReference type="InterPro" id="IPR001128">
    <property type="entry name" value="Cyt_P450"/>
</dbReference>
<evidence type="ECO:0000256" key="3">
    <source>
        <dbReference type="ARBA" id="ARBA00022692"/>
    </source>
</evidence>
<evidence type="ECO:0000256" key="8">
    <source>
        <dbReference type="RuleBase" id="RU000461"/>
    </source>
</evidence>
<dbReference type="Gene3D" id="1.10.630.10">
    <property type="entry name" value="Cytochrome P450"/>
    <property type="match status" value="1"/>
</dbReference>
<comment type="similarity">
    <text evidence="2 8">Belongs to the cytochrome P450 family.</text>
</comment>
<dbReference type="InterPro" id="IPR002401">
    <property type="entry name" value="Cyt_P450_E_grp-I"/>
</dbReference>
<accession>A0A2N9I369</accession>
<dbReference type="CDD" id="cd11043">
    <property type="entry name" value="CYP90-like"/>
    <property type="match status" value="1"/>
</dbReference>
<name>A0A2N9I369_FAGSY</name>
<dbReference type="InterPro" id="IPR036396">
    <property type="entry name" value="Cyt_P450_sf"/>
</dbReference>
<dbReference type="PRINTS" id="PR00463">
    <property type="entry name" value="EP450I"/>
</dbReference>
<dbReference type="PROSITE" id="PS00086">
    <property type="entry name" value="CYTOCHROME_P450"/>
    <property type="match status" value="1"/>
</dbReference>
<dbReference type="PANTHER" id="PTHR24286">
    <property type="entry name" value="CYTOCHROME P450 26"/>
    <property type="match status" value="1"/>
</dbReference>
<dbReference type="GO" id="GO:0016132">
    <property type="term" value="P:brassinosteroid biosynthetic process"/>
    <property type="evidence" value="ECO:0007669"/>
    <property type="project" value="TreeGrafter"/>
</dbReference>
<organism evidence="9">
    <name type="scientific">Fagus sylvatica</name>
    <name type="common">Beechnut</name>
    <dbReference type="NCBI Taxonomy" id="28930"/>
    <lineage>
        <taxon>Eukaryota</taxon>
        <taxon>Viridiplantae</taxon>
        <taxon>Streptophyta</taxon>
        <taxon>Embryophyta</taxon>
        <taxon>Tracheophyta</taxon>
        <taxon>Spermatophyta</taxon>
        <taxon>Magnoliopsida</taxon>
        <taxon>eudicotyledons</taxon>
        <taxon>Gunneridae</taxon>
        <taxon>Pentapetalae</taxon>
        <taxon>rosids</taxon>
        <taxon>fabids</taxon>
        <taxon>Fagales</taxon>
        <taxon>Fagaceae</taxon>
        <taxon>Fagus</taxon>
    </lineage>
</organism>